<organism evidence="2 3">
    <name type="scientific">Mycena rosella</name>
    <name type="common">Pink bonnet</name>
    <name type="synonym">Agaricus rosellus</name>
    <dbReference type="NCBI Taxonomy" id="1033263"/>
    <lineage>
        <taxon>Eukaryota</taxon>
        <taxon>Fungi</taxon>
        <taxon>Dikarya</taxon>
        <taxon>Basidiomycota</taxon>
        <taxon>Agaricomycotina</taxon>
        <taxon>Agaricomycetes</taxon>
        <taxon>Agaricomycetidae</taxon>
        <taxon>Agaricales</taxon>
        <taxon>Marasmiineae</taxon>
        <taxon>Mycenaceae</taxon>
        <taxon>Mycena</taxon>
    </lineage>
</organism>
<dbReference type="AlphaFoldDB" id="A0AAD7DHZ4"/>
<keyword evidence="1" id="KW-0812">Transmembrane</keyword>
<dbReference type="EMBL" id="JARKIE010000056">
    <property type="protein sequence ID" value="KAJ7691730.1"/>
    <property type="molecule type" value="Genomic_DNA"/>
</dbReference>
<dbReference type="Proteomes" id="UP001221757">
    <property type="component" value="Unassembled WGS sequence"/>
</dbReference>
<keyword evidence="1" id="KW-0472">Membrane</keyword>
<name>A0AAD7DHZ4_MYCRO</name>
<sequence>MTSGGVALVLVLGGIVFLLLLSYLVLPSVPKLAGWKLSVSQACLCLAICDEGDINLHSTCRINDLEDGCAETRRRTFEFGSPTLSAVPEAAQHLSATSTATVNCYRKLLERGTHCKTQGTGVSEDRQCCSGHLQ</sequence>
<protein>
    <submittedName>
        <fullName evidence="2">Uncharacterized protein</fullName>
    </submittedName>
</protein>
<proteinExistence type="predicted"/>
<evidence type="ECO:0000313" key="2">
    <source>
        <dbReference type="EMBL" id="KAJ7691730.1"/>
    </source>
</evidence>
<gene>
    <name evidence="2" type="ORF">B0H17DRAFT_1179478</name>
</gene>
<keyword evidence="1" id="KW-1133">Transmembrane helix</keyword>
<comment type="caution">
    <text evidence="2">The sequence shown here is derived from an EMBL/GenBank/DDBJ whole genome shotgun (WGS) entry which is preliminary data.</text>
</comment>
<feature type="transmembrane region" description="Helical" evidence="1">
    <location>
        <begin position="6"/>
        <end position="26"/>
    </location>
</feature>
<reference evidence="2" key="1">
    <citation type="submission" date="2023-03" db="EMBL/GenBank/DDBJ databases">
        <title>Massive genome expansion in bonnet fungi (Mycena s.s.) driven by repeated elements and novel gene families across ecological guilds.</title>
        <authorList>
            <consortium name="Lawrence Berkeley National Laboratory"/>
            <person name="Harder C.B."/>
            <person name="Miyauchi S."/>
            <person name="Viragh M."/>
            <person name="Kuo A."/>
            <person name="Thoen E."/>
            <person name="Andreopoulos B."/>
            <person name="Lu D."/>
            <person name="Skrede I."/>
            <person name="Drula E."/>
            <person name="Henrissat B."/>
            <person name="Morin E."/>
            <person name="Kohler A."/>
            <person name="Barry K."/>
            <person name="LaButti K."/>
            <person name="Morin E."/>
            <person name="Salamov A."/>
            <person name="Lipzen A."/>
            <person name="Mereny Z."/>
            <person name="Hegedus B."/>
            <person name="Baldrian P."/>
            <person name="Stursova M."/>
            <person name="Weitz H."/>
            <person name="Taylor A."/>
            <person name="Grigoriev I.V."/>
            <person name="Nagy L.G."/>
            <person name="Martin F."/>
            <person name="Kauserud H."/>
        </authorList>
    </citation>
    <scope>NUCLEOTIDE SEQUENCE</scope>
    <source>
        <strain evidence="2">CBHHK067</strain>
    </source>
</reference>
<keyword evidence="3" id="KW-1185">Reference proteome</keyword>
<evidence type="ECO:0000313" key="3">
    <source>
        <dbReference type="Proteomes" id="UP001221757"/>
    </source>
</evidence>
<accession>A0AAD7DHZ4</accession>
<evidence type="ECO:0000256" key="1">
    <source>
        <dbReference type="SAM" id="Phobius"/>
    </source>
</evidence>